<dbReference type="InterPro" id="IPR036008">
    <property type="entry name" value="Aconitase_4Fe-4S_dom"/>
</dbReference>
<feature type="domain" description="Aconitase/3-isopropylmalate dehydratase large subunit alpha/beta/alpha" evidence="4">
    <location>
        <begin position="4"/>
        <end position="178"/>
    </location>
</feature>
<accession>A0A538T7W6</accession>
<evidence type="ECO:0000256" key="3">
    <source>
        <dbReference type="ARBA" id="ARBA00023014"/>
    </source>
</evidence>
<name>A0A538T7W6_UNCEI</name>
<dbReference type="GO" id="GO:0051539">
    <property type="term" value="F:4 iron, 4 sulfur cluster binding"/>
    <property type="evidence" value="ECO:0007669"/>
    <property type="project" value="TreeGrafter"/>
</dbReference>
<evidence type="ECO:0000256" key="1">
    <source>
        <dbReference type="ARBA" id="ARBA00022723"/>
    </source>
</evidence>
<dbReference type="InterPro" id="IPR015928">
    <property type="entry name" value="Aconitase/3IPM_dehydase_swvl"/>
</dbReference>
<dbReference type="EMBL" id="VBOS01000040">
    <property type="protein sequence ID" value="TMQ59743.1"/>
    <property type="molecule type" value="Genomic_DNA"/>
</dbReference>
<feature type="domain" description="Aconitase A/isopropylmalate dehydratase small subunit swivel" evidence="5">
    <location>
        <begin position="408"/>
        <end position="459"/>
    </location>
</feature>
<dbReference type="InterPro" id="IPR015931">
    <property type="entry name" value="Acnase/IPM_dHydase_lsu_aba_1/3"/>
</dbReference>
<dbReference type="GO" id="GO:0003994">
    <property type="term" value="F:aconitate hydratase activity"/>
    <property type="evidence" value="ECO:0007669"/>
    <property type="project" value="TreeGrafter"/>
</dbReference>
<keyword evidence="3" id="KW-0411">Iron-sulfur</keyword>
<organism evidence="6 7">
    <name type="scientific">Eiseniibacteriota bacterium</name>
    <dbReference type="NCBI Taxonomy" id="2212470"/>
    <lineage>
        <taxon>Bacteria</taxon>
        <taxon>Candidatus Eiseniibacteriota</taxon>
    </lineage>
</organism>
<dbReference type="Gene3D" id="3.30.499.10">
    <property type="entry name" value="Aconitase, domain 3"/>
    <property type="match status" value="2"/>
</dbReference>
<comment type="caution">
    <text evidence="6">The sequence shown here is derived from an EMBL/GenBank/DDBJ whole genome shotgun (WGS) entry which is preliminary data.</text>
</comment>
<keyword evidence="2" id="KW-0408">Iron</keyword>
<keyword evidence="1" id="KW-0479">Metal-binding</keyword>
<protein>
    <submittedName>
        <fullName evidence="6">Uncharacterized protein</fullName>
    </submittedName>
</protein>
<evidence type="ECO:0000313" key="7">
    <source>
        <dbReference type="Proteomes" id="UP000317716"/>
    </source>
</evidence>
<dbReference type="AlphaFoldDB" id="A0A538T7W6"/>
<dbReference type="Proteomes" id="UP000317716">
    <property type="component" value="Unassembled WGS sequence"/>
</dbReference>
<dbReference type="GO" id="GO:0006099">
    <property type="term" value="P:tricarboxylic acid cycle"/>
    <property type="evidence" value="ECO:0007669"/>
    <property type="project" value="TreeGrafter"/>
</dbReference>
<dbReference type="InterPro" id="IPR001030">
    <property type="entry name" value="Acoase/IPM_deHydtase_lsu_aba"/>
</dbReference>
<evidence type="ECO:0000259" key="4">
    <source>
        <dbReference type="Pfam" id="PF00330"/>
    </source>
</evidence>
<dbReference type="PANTHER" id="PTHR43160:SF3">
    <property type="entry name" value="ACONITATE HYDRATASE, MITOCHONDRIAL"/>
    <property type="match status" value="1"/>
</dbReference>
<dbReference type="GO" id="GO:0046872">
    <property type="term" value="F:metal ion binding"/>
    <property type="evidence" value="ECO:0007669"/>
    <property type="project" value="UniProtKB-KW"/>
</dbReference>
<dbReference type="InterPro" id="IPR050926">
    <property type="entry name" value="Aconitase/IPM_isomerase"/>
</dbReference>
<dbReference type="SUPFAM" id="SSF53732">
    <property type="entry name" value="Aconitase iron-sulfur domain"/>
    <property type="match status" value="1"/>
</dbReference>
<evidence type="ECO:0000259" key="5">
    <source>
        <dbReference type="Pfam" id="PF00694"/>
    </source>
</evidence>
<proteinExistence type="predicted"/>
<evidence type="ECO:0000256" key="2">
    <source>
        <dbReference type="ARBA" id="ARBA00023004"/>
    </source>
</evidence>
<dbReference type="SUPFAM" id="SSF52016">
    <property type="entry name" value="LeuD/IlvD-like"/>
    <property type="match status" value="1"/>
</dbReference>
<dbReference type="Gene3D" id="3.20.19.10">
    <property type="entry name" value="Aconitase, domain 4"/>
    <property type="match status" value="1"/>
</dbReference>
<dbReference type="PANTHER" id="PTHR43160">
    <property type="entry name" value="ACONITATE HYDRATASE B"/>
    <property type="match status" value="1"/>
</dbReference>
<evidence type="ECO:0000313" key="6">
    <source>
        <dbReference type="EMBL" id="TMQ59743.1"/>
    </source>
</evidence>
<reference evidence="6 7" key="1">
    <citation type="journal article" date="2019" name="Nat. Microbiol.">
        <title>Mediterranean grassland soil C-N compound turnover is dependent on rainfall and depth, and is mediated by genomically divergent microorganisms.</title>
        <authorList>
            <person name="Diamond S."/>
            <person name="Andeer P.F."/>
            <person name="Li Z."/>
            <person name="Crits-Christoph A."/>
            <person name="Burstein D."/>
            <person name="Anantharaman K."/>
            <person name="Lane K.R."/>
            <person name="Thomas B.C."/>
            <person name="Pan C."/>
            <person name="Northen T.R."/>
            <person name="Banfield J.F."/>
        </authorList>
    </citation>
    <scope>NUCLEOTIDE SEQUENCE [LARGE SCALE GENOMIC DNA]</scope>
    <source>
        <strain evidence="6">WS_2</strain>
    </source>
</reference>
<dbReference type="InterPro" id="IPR000573">
    <property type="entry name" value="AconitaseA/IPMdHydase_ssu_swvl"/>
</dbReference>
<sequence>MDGYAAPGRVVAWAGESVAAAGAIGTLALECGELELAAILAGAPRFVRDDGVLGIRFIGSPATHVTGQDVAFDIARRLAPGGAGRRLVEFGGAGVTSLSITDRMILAGTSAEWGAAAALFPADDVTRAWLESRGRRSDWRKSEAGDGGVDEWLEIDLGQVEPQFAELGRPETARSLSEGTGPDVRHVHIGPGATAAELLRFAHWLKGRELPSGVTLTIVPGSRERLEILERAGALRDLVAQGTAIESAKRAAVGETATGICCGARPADLEATRVRWWAASLESCAAAARTGRLSDPRRVLRAGSRAAEPEFLVGGEARVLAPRGENDSPATGEGAGLPAVPMGEALAGPARGPVLLRCGDGVTTEQILPWGARIAPLAGDIGALRAHAFESLDPDFCRRALAAGGGFVVAGAGLGRGPQGQQAALVLVALGVRAVIARSWEPGFRRLLLDAGSLPLTFGRAADLEAFAAGDEVELPTLPHGLEPGRPLVVRNLTRGSQLDVRHELDARAVAVARSGGLLRYAAGLGGGA</sequence>
<dbReference type="Pfam" id="PF00330">
    <property type="entry name" value="Aconitase"/>
    <property type="match status" value="1"/>
</dbReference>
<dbReference type="Pfam" id="PF00694">
    <property type="entry name" value="Aconitase_C"/>
    <property type="match status" value="1"/>
</dbReference>
<gene>
    <name evidence="6" type="ORF">E6K72_01385</name>
</gene>
<dbReference type="GO" id="GO:0005829">
    <property type="term" value="C:cytosol"/>
    <property type="evidence" value="ECO:0007669"/>
    <property type="project" value="TreeGrafter"/>
</dbReference>